<dbReference type="Pfam" id="PF02746">
    <property type="entry name" value="MR_MLE_N"/>
    <property type="match status" value="1"/>
</dbReference>
<comment type="cofactor">
    <cofactor evidence="1">
        <name>Mg(2+)</name>
        <dbReference type="ChEBI" id="CHEBI:18420"/>
    </cofactor>
</comment>
<evidence type="ECO:0000259" key="4">
    <source>
        <dbReference type="SMART" id="SM00922"/>
    </source>
</evidence>
<dbReference type="PANTHER" id="PTHR13794:SF58">
    <property type="entry name" value="MITOCHONDRIAL ENOLASE SUPERFAMILY MEMBER 1"/>
    <property type="match status" value="1"/>
</dbReference>
<dbReference type="SFLD" id="SFLDS00001">
    <property type="entry name" value="Enolase"/>
    <property type="match status" value="1"/>
</dbReference>
<proteinExistence type="predicted"/>
<dbReference type="SMART" id="SM00922">
    <property type="entry name" value="MR_MLE"/>
    <property type="match status" value="1"/>
</dbReference>
<sequence>MKIVAVEVRLVEQPAVAPSFRWRAGLPGSDGPHTGAWLVLKTDEGFVGYAYVRRGEILRDLVDRRIRDELVGADPLRREWLWHRMWELDRIEEFPVYVQGAVDDALWDIAGKIAGLPVHELIGTYRTEIPAYASTVTFGSIEEYLDVADQCLELGYPAIKLHAWGDVRRDAELCAALRSHVGDDVPLMYDGSAAFDLSDAVYLGRVLSEANFGWYEEPMREFSVNAYQRLSERVDVPLLVAETSDGAHMNTADFIASGCASSVRTSSTFKGGVTGALRVAHLADSFLLRAEVHGGGLVSTHLCMSIPNTTYYESLVDSNPVRPAPEVDASGLVHAPTTPGMGYEQEWGADAPPISDDARVVVA</sequence>
<dbReference type="SUPFAM" id="SSF54826">
    <property type="entry name" value="Enolase N-terminal domain-like"/>
    <property type="match status" value="1"/>
</dbReference>
<organism evidence="5 6">
    <name type="scientific">Agromyces ramosus</name>
    <dbReference type="NCBI Taxonomy" id="33879"/>
    <lineage>
        <taxon>Bacteria</taxon>
        <taxon>Bacillati</taxon>
        <taxon>Actinomycetota</taxon>
        <taxon>Actinomycetes</taxon>
        <taxon>Micrococcales</taxon>
        <taxon>Microbacteriaceae</taxon>
        <taxon>Agromyces</taxon>
    </lineage>
</organism>
<dbReference type="PANTHER" id="PTHR13794">
    <property type="entry name" value="ENOLASE SUPERFAMILY, MANDELATE RACEMASE"/>
    <property type="match status" value="1"/>
</dbReference>
<comment type="caution">
    <text evidence="5">The sequence shown here is derived from an EMBL/GenBank/DDBJ whole genome shotgun (WGS) entry which is preliminary data.</text>
</comment>
<dbReference type="InterPro" id="IPR029017">
    <property type="entry name" value="Enolase-like_N"/>
</dbReference>
<dbReference type="InterPro" id="IPR029065">
    <property type="entry name" value="Enolase_C-like"/>
</dbReference>
<dbReference type="InterPro" id="IPR013342">
    <property type="entry name" value="Mandelate_racemase_C"/>
</dbReference>
<keyword evidence="6" id="KW-1185">Reference proteome</keyword>
<dbReference type="InterPro" id="IPR013341">
    <property type="entry name" value="Mandelate_racemase_N_dom"/>
</dbReference>
<accession>A0ABU0R7D5</accession>
<keyword evidence="3" id="KW-0460">Magnesium</keyword>
<feature type="domain" description="Mandelate racemase/muconate lactonizing enzyme C-terminal" evidence="4">
    <location>
        <begin position="141"/>
        <end position="237"/>
    </location>
</feature>
<evidence type="ECO:0000256" key="1">
    <source>
        <dbReference type="ARBA" id="ARBA00001946"/>
    </source>
</evidence>
<dbReference type="RefSeq" id="WP_307040896.1">
    <property type="nucleotide sequence ID" value="NZ_JAUSYY010000001.1"/>
</dbReference>
<evidence type="ECO:0000256" key="3">
    <source>
        <dbReference type="ARBA" id="ARBA00022842"/>
    </source>
</evidence>
<protein>
    <submittedName>
        <fullName evidence="5">L-alanine-DL-glutamate epimerase-like enolase superfamily enzyme</fullName>
    </submittedName>
</protein>
<dbReference type="Gene3D" id="3.30.390.10">
    <property type="entry name" value="Enolase-like, N-terminal domain"/>
    <property type="match status" value="1"/>
</dbReference>
<evidence type="ECO:0000313" key="6">
    <source>
        <dbReference type="Proteomes" id="UP001239083"/>
    </source>
</evidence>
<keyword evidence="2" id="KW-0479">Metal-binding</keyword>
<dbReference type="Proteomes" id="UP001239083">
    <property type="component" value="Unassembled WGS sequence"/>
</dbReference>
<reference evidence="5 6" key="1">
    <citation type="submission" date="2023-07" db="EMBL/GenBank/DDBJ databases">
        <title>Comparative genomics of wheat-associated soil bacteria to identify genetic determinants of phenazine resistance.</title>
        <authorList>
            <person name="Mouncey N."/>
        </authorList>
    </citation>
    <scope>NUCLEOTIDE SEQUENCE [LARGE SCALE GENOMIC DNA]</scope>
    <source>
        <strain evidence="5 6">V3I3</strain>
    </source>
</reference>
<gene>
    <name evidence="5" type="ORF">QFZ26_001553</name>
</gene>
<name>A0ABU0R7D5_9MICO</name>
<evidence type="ECO:0000313" key="5">
    <source>
        <dbReference type="EMBL" id="MDQ0893998.1"/>
    </source>
</evidence>
<evidence type="ECO:0000256" key="2">
    <source>
        <dbReference type="ARBA" id="ARBA00022723"/>
    </source>
</evidence>
<dbReference type="InterPro" id="IPR036849">
    <property type="entry name" value="Enolase-like_C_sf"/>
</dbReference>
<dbReference type="Gene3D" id="3.20.20.120">
    <property type="entry name" value="Enolase-like C-terminal domain"/>
    <property type="match status" value="1"/>
</dbReference>
<dbReference type="SUPFAM" id="SSF51604">
    <property type="entry name" value="Enolase C-terminal domain-like"/>
    <property type="match status" value="1"/>
</dbReference>
<dbReference type="Pfam" id="PF13378">
    <property type="entry name" value="MR_MLE_C"/>
    <property type="match status" value="1"/>
</dbReference>
<dbReference type="InterPro" id="IPR046945">
    <property type="entry name" value="RHMD-like"/>
</dbReference>
<dbReference type="EMBL" id="JAUSYY010000001">
    <property type="protein sequence ID" value="MDQ0893998.1"/>
    <property type="molecule type" value="Genomic_DNA"/>
</dbReference>